<dbReference type="EMBL" id="VSSQ01009537">
    <property type="protein sequence ID" value="MPM41919.1"/>
    <property type="molecule type" value="Genomic_DNA"/>
</dbReference>
<organism evidence="9">
    <name type="scientific">bioreactor metagenome</name>
    <dbReference type="NCBI Taxonomy" id="1076179"/>
    <lineage>
        <taxon>unclassified sequences</taxon>
        <taxon>metagenomes</taxon>
        <taxon>ecological metagenomes</taxon>
    </lineage>
</organism>
<evidence type="ECO:0000256" key="4">
    <source>
        <dbReference type="ARBA" id="ARBA00022692"/>
    </source>
</evidence>
<dbReference type="GO" id="GO:0005886">
    <property type="term" value="C:plasma membrane"/>
    <property type="evidence" value="ECO:0007669"/>
    <property type="project" value="UniProtKB-SubCell"/>
</dbReference>
<name>A0A644ZLW6_9ZZZZ</name>
<protein>
    <recommendedName>
        <fullName evidence="8">ABC transmembrane type-1 domain-containing protein</fullName>
    </recommendedName>
</protein>
<gene>
    <name evidence="9" type="ORF">SDC9_88579</name>
</gene>
<keyword evidence="2" id="KW-0813">Transport</keyword>
<dbReference type="PANTHER" id="PTHR30193">
    <property type="entry name" value="ABC TRANSPORTER PERMEASE PROTEIN"/>
    <property type="match status" value="1"/>
</dbReference>
<evidence type="ECO:0000256" key="6">
    <source>
        <dbReference type="ARBA" id="ARBA00023136"/>
    </source>
</evidence>
<dbReference type="SUPFAM" id="SSF160964">
    <property type="entry name" value="MalF N-terminal region-like"/>
    <property type="match status" value="1"/>
</dbReference>
<dbReference type="PROSITE" id="PS50928">
    <property type="entry name" value="ABC_TM1"/>
    <property type="match status" value="1"/>
</dbReference>
<dbReference type="PANTHER" id="PTHR30193:SF41">
    <property type="entry name" value="DIACETYLCHITOBIOSE UPTAKE SYSTEM PERMEASE PROTEIN NGCF"/>
    <property type="match status" value="1"/>
</dbReference>
<evidence type="ECO:0000313" key="9">
    <source>
        <dbReference type="EMBL" id="MPM41919.1"/>
    </source>
</evidence>
<dbReference type="Gene3D" id="1.10.3720.10">
    <property type="entry name" value="MetI-like"/>
    <property type="match status" value="1"/>
</dbReference>
<keyword evidence="5 7" id="KW-1133">Transmembrane helix</keyword>
<dbReference type="AlphaFoldDB" id="A0A644ZLW6"/>
<dbReference type="CDD" id="cd06261">
    <property type="entry name" value="TM_PBP2"/>
    <property type="match status" value="1"/>
</dbReference>
<keyword evidence="3" id="KW-1003">Cell membrane</keyword>
<feature type="transmembrane region" description="Helical" evidence="7">
    <location>
        <begin position="267"/>
        <end position="287"/>
    </location>
</feature>
<feature type="transmembrane region" description="Helical" evidence="7">
    <location>
        <begin position="158"/>
        <end position="179"/>
    </location>
</feature>
<feature type="transmembrane region" description="Helical" evidence="7">
    <location>
        <begin position="117"/>
        <end position="138"/>
    </location>
</feature>
<accession>A0A644ZLW6</accession>
<dbReference type="InterPro" id="IPR051393">
    <property type="entry name" value="ABC_transporter_permease"/>
</dbReference>
<comment type="subcellular location">
    <subcellularLocation>
        <location evidence="1">Cell membrane</location>
        <topology evidence="1">Multi-pass membrane protein</topology>
    </subcellularLocation>
</comment>
<evidence type="ECO:0000256" key="7">
    <source>
        <dbReference type="SAM" id="Phobius"/>
    </source>
</evidence>
<feature type="transmembrane region" description="Helical" evidence="7">
    <location>
        <begin position="12"/>
        <end position="37"/>
    </location>
</feature>
<feature type="transmembrane region" description="Helical" evidence="7">
    <location>
        <begin position="75"/>
        <end position="96"/>
    </location>
</feature>
<sequence length="297" mass="33411">MEKRNDNKRAYLYSALSLLLILVVVVFPILYTAYISLTNMNLYHWFSFDFVGLENYKEALFVFDSGFLAALLRTVLWTALNMALQLVIAFGVASLLNSPNLKGKGIYKTILMFPWAMPGYVSILLWKTGMFNSTFGLLNQWMQKLGLGMVRWLANDVSAFLCCTAVNLWLALPFMIMIIDGALQSVDRSLYETALLNGATRLQKTAYITVPLIKPVIGPAVIITIFTTFKQFDVVYLLTQQAGSPSGANIHTILTYAYENAFITSNYGYSSAVSIIIFLLMIAFTVLTNKEMRRKRA</sequence>
<evidence type="ECO:0000256" key="2">
    <source>
        <dbReference type="ARBA" id="ARBA00022448"/>
    </source>
</evidence>
<evidence type="ECO:0000259" key="8">
    <source>
        <dbReference type="PROSITE" id="PS50928"/>
    </source>
</evidence>
<dbReference type="SUPFAM" id="SSF161098">
    <property type="entry name" value="MetI-like"/>
    <property type="match status" value="1"/>
</dbReference>
<feature type="domain" description="ABC transmembrane type-1" evidence="8">
    <location>
        <begin position="71"/>
        <end position="288"/>
    </location>
</feature>
<reference evidence="9" key="1">
    <citation type="submission" date="2019-08" db="EMBL/GenBank/DDBJ databases">
        <authorList>
            <person name="Kucharzyk K."/>
            <person name="Murdoch R.W."/>
            <person name="Higgins S."/>
            <person name="Loffler F."/>
        </authorList>
    </citation>
    <scope>NUCLEOTIDE SEQUENCE</scope>
</reference>
<proteinExistence type="predicted"/>
<keyword evidence="4 7" id="KW-0812">Transmembrane</keyword>
<dbReference type="InterPro" id="IPR035906">
    <property type="entry name" value="MetI-like_sf"/>
</dbReference>
<evidence type="ECO:0000256" key="3">
    <source>
        <dbReference type="ARBA" id="ARBA00022475"/>
    </source>
</evidence>
<feature type="transmembrane region" description="Helical" evidence="7">
    <location>
        <begin position="206"/>
        <end position="229"/>
    </location>
</feature>
<dbReference type="Pfam" id="PF00528">
    <property type="entry name" value="BPD_transp_1"/>
    <property type="match status" value="1"/>
</dbReference>
<dbReference type="InterPro" id="IPR000515">
    <property type="entry name" value="MetI-like"/>
</dbReference>
<dbReference type="GO" id="GO:0055085">
    <property type="term" value="P:transmembrane transport"/>
    <property type="evidence" value="ECO:0007669"/>
    <property type="project" value="InterPro"/>
</dbReference>
<evidence type="ECO:0000256" key="5">
    <source>
        <dbReference type="ARBA" id="ARBA00022989"/>
    </source>
</evidence>
<evidence type="ECO:0000256" key="1">
    <source>
        <dbReference type="ARBA" id="ARBA00004651"/>
    </source>
</evidence>
<comment type="caution">
    <text evidence="9">The sequence shown here is derived from an EMBL/GenBank/DDBJ whole genome shotgun (WGS) entry which is preliminary data.</text>
</comment>
<keyword evidence="6 7" id="KW-0472">Membrane</keyword>